<evidence type="ECO:0000313" key="2">
    <source>
        <dbReference type="EMBL" id="OGZ32653.1"/>
    </source>
</evidence>
<gene>
    <name evidence="2" type="ORF">A3H02_01140</name>
</gene>
<dbReference type="Pfam" id="PF18895">
    <property type="entry name" value="T4SS_pilin"/>
    <property type="match status" value="1"/>
</dbReference>
<evidence type="ECO:0000313" key="3">
    <source>
        <dbReference type="Proteomes" id="UP000176787"/>
    </source>
</evidence>
<dbReference type="EMBL" id="MHMS01000004">
    <property type="protein sequence ID" value="OGZ32653.1"/>
    <property type="molecule type" value="Genomic_DNA"/>
</dbReference>
<feature type="transmembrane region" description="Helical" evidence="1">
    <location>
        <begin position="7"/>
        <end position="31"/>
    </location>
</feature>
<keyword evidence="1" id="KW-0472">Membrane</keyword>
<dbReference type="STRING" id="1801726.A3H02_01140"/>
<proteinExistence type="predicted"/>
<dbReference type="AlphaFoldDB" id="A0A1G2F3T2"/>
<sequence length="112" mass="12245">MKHFKDLFVISALFLPMIAAGQTVFSILTIFQAIFNQIIPILMTLATIVFLYGVISYVTSGADEEKRADAKWYMIWGLIGLFAMVAVWGLVRVLVVTFGVGGQGIPISPGAF</sequence>
<dbReference type="Proteomes" id="UP000176787">
    <property type="component" value="Unassembled WGS sequence"/>
</dbReference>
<accession>A0A1G2F3T2</accession>
<evidence type="ECO:0000256" key="1">
    <source>
        <dbReference type="SAM" id="Phobius"/>
    </source>
</evidence>
<dbReference type="InterPro" id="IPR043993">
    <property type="entry name" value="T4SS_pilin"/>
</dbReference>
<name>A0A1G2F3T2_9BACT</name>
<feature type="transmembrane region" description="Helical" evidence="1">
    <location>
        <begin position="37"/>
        <end position="60"/>
    </location>
</feature>
<organism evidence="2 3">
    <name type="scientific">Candidatus Niyogibacteria bacterium RIFCSPLOWO2_12_FULL_41_13</name>
    <dbReference type="NCBI Taxonomy" id="1801726"/>
    <lineage>
        <taxon>Bacteria</taxon>
        <taxon>Candidatus Niyogiibacteriota</taxon>
    </lineage>
</organism>
<keyword evidence="1" id="KW-0812">Transmembrane</keyword>
<comment type="caution">
    <text evidence="2">The sequence shown here is derived from an EMBL/GenBank/DDBJ whole genome shotgun (WGS) entry which is preliminary data.</text>
</comment>
<keyword evidence="1" id="KW-1133">Transmembrane helix</keyword>
<protein>
    <submittedName>
        <fullName evidence="2">Uncharacterized protein</fullName>
    </submittedName>
</protein>
<reference evidence="2 3" key="1">
    <citation type="journal article" date="2016" name="Nat. Commun.">
        <title>Thousands of microbial genomes shed light on interconnected biogeochemical processes in an aquifer system.</title>
        <authorList>
            <person name="Anantharaman K."/>
            <person name="Brown C.T."/>
            <person name="Hug L.A."/>
            <person name="Sharon I."/>
            <person name="Castelle C.J."/>
            <person name="Probst A.J."/>
            <person name="Thomas B.C."/>
            <person name="Singh A."/>
            <person name="Wilkins M.J."/>
            <person name="Karaoz U."/>
            <person name="Brodie E.L."/>
            <person name="Williams K.H."/>
            <person name="Hubbard S.S."/>
            <person name="Banfield J.F."/>
        </authorList>
    </citation>
    <scope>NUCLEOTIDE SEQUENCE [LARGE SCALE GENOMIC DNA]</scope>
</reference>
<feature type="transmembrane region" description="Helical" evidence="1">
    <location>
        <begin position="72"/>
        <end position="91"/>
    </location>
</feature>